<dbReference type="AlphaFoldDB" id="A0A9K3PYB7"/>
<protein>
    <submittedName>
        <fullName evidence="2">Uncharacterized protein</fullName>
    </submittedName>
</protein>
<feature type="transmembrane region" description="Helical" evidence="1">
    <location>
        <begin position="195"/>
        <end position="214"/>
    </location>
</feature>
<evidence type="ECO:0000313" key="3">
    <source>
        <dbReference type="Proteomes" id="UP000693970"/>
    </source>
</evidence>
<feature type="transmembrane region" description="Helical" evidence="1">
    <location>
        <begin position="379"/>
        <end position="396"/>
    </location>
</feature>
<keyword evidence="1" id="KW-1133">Transmembrane helix</keyword>
<accession>A0A9K3PYB7</accession>
<dbReference type="Proteomes" id="UP000693970">
    <property type="component" value="Unassembled WGS sequence"/>
</dbReference>
<comment type="caution">
    <text evidence="2">The sequence shown here is derived from an EMBL/GenBank/DDBJ whole genome shotgun (WGS) entry which is preliminary data.</text>
</comment>
<reference evidence="2" key="2">
    <citation type="submission" date="2021-04" db="EMBL/GenBank/DDBJ databases">
        <authorList>
            <person name="Podell S."/>
        </authorList>
    </citation>
    <scope>NUCLEOTIDE SEQUENCE</scope>
    <source>
        <strain evidence="2">Hildebrandi</strain>
    </source>
</reference>
<reference evidence="2" key="1">
    <citation type="journal article" date="2021" name="Sci. Rep.">
        <title>Diploid genomic architecture of Nitzschia inconspicua, an elite biomass production diatom.</title>
        <authorList>
            <person name="Oliver A."/>
            <person name="Podell S."/>
            <person name="Pinowska A."/>
            <person name="Traller J.C."/>
            <person name="Smith S.R."/>
            <person name="McClure R."/>
            <person name="Beliaev A."/>
            <person name="Bohutskyi P."/>
            <person name="Hill E.A."/>
            <person name="Rabines A."/>
            <person name="Zheng H."/>
            <person name="Allen L.Z."/>
            <person name="Kuo A."/>
            <person name="Grigoriev I.V."/>
            <person name="Allen A.E."/>
            <person name="Hazlebeck D."/>
            <person name="Allen E.E."/>
        </authorList>
    </citation>
    <scope>NUCLEOTIDE SEQUENCE</scope>
    <source>
        <strain evidence="2">Hildebrandi</strain>
    </source>
</reference>
<feature type="transmembrane region" description="Helical" evidence="1">
    <location>
        <begin position="163"/>
        <end position="183"/>
    </location>
</feature>
<dbReference type="OrthoDB" id="36142at2759"/>
<feature type="transmembrane region" description="Helical" evidence="1">
    <location>
        <begin position="347"/>
        <end position="367"/>
    </location>
</feature>
<feature type="transmembrane region" description="Helical" evidence="1">
    <location>
        <begin position="314"/>
        <end position="335"/>
    </location>
</feature>
<proteinExistence type="predicted"/>
<sequence>MGKSKVAVAATTTSTPSSGKAVIDNKKAIPASSSTTAPLKENINDHLPPILLVFTVMVCSGFLFMYSFRDVFATGRTIGGYRDHAYLSFTNSLMFFNNEKGWKSTQGGLSAIMPITTDANNMGGLFVRKIGGAACLVVQLQKLWPIVFHPIDARWRRGHFNPLFATAIVSNLILAAFYGTYIVDDLQAAGADELPKLFVVALLVETVVMLYYLLSQKGTMTKGPAIALTEGKTHTSVVSRIVARTNFLVSTFVLLIAGRDLFFPGHILTFIPRDDIYLEWTGALIHSPPEDSPEAVEHGMEQAFFVGDKYMSQFMALNMLILCLYKFVAAFGIRYRSDGGGLVQARMIWKAQAVGGALIVYLFRLFANAASSASLDLRWHLMALAYETFILGLYGFF</sequence>
<keyword evidence="1" id="KW-0812">Transmembrane</keyword>
<evidence type="ECO:0000313" key="2">
    <source>
        <dbReference type="EMBL" id="KAG7363971.1"/>
    </source>
</evidence>
<gene>
    <name evidence="2" type="ORF">IV203_037173</name>
</gene>
<keyword evidence="1" id="KW-0472">Membrane</keyword>
<evidence type="ECO:0000256" key="1">
    <source>
        <dbReference type="SAM" id="Phobius"/>
    </source>
</evidence>
<feature type="transmembrane region" description="Helical" evidence="1">
    <location>
        <begin position="247"/>
        <end position="271"/>
    </location>
</feature>
<keyword evidence="3" id="KW-1185">Reference proteome</keyword>
<feature type="transmembrane region" description="Helical" evidence="1">
    <location>
        <begin position="47"/>
        <end position="68"/>
    </location>
</feature>
<name>A0A9K3PYB7_9STRA</name>
<dbReference type="EMBL" id="JAGRRH010000009">
    <property type="protein sequence ID" value="KAG7363971.1"/>
    <property type="molecule type" value="Genomic_DNA"/>
</dbReference>
<organism evidence="2 3">
    <name type="scientific">Nitzschia inconspicua</name>
    <dbReference type="NCBI Taxonomy" id="303405"/>
    <lineage>
        <taxon>Eukaryota</taxon>
        <taxon>Sar</taxon>
        <taxon>Stramenopiles</taxon>
        <taxon>Ochrophyta</taxon>
        <taxon>Bacillariophyta</taxon>
        <taxon>Bacillariophyceae</taxon>
        <taxon>Bacillariophycidae</taxon>
        <taxon>Bacillariales</taxon>
        <taxon>Bacillariaceae</taxon>
        <taxon>Nitzschia</taxon>
    </lineage>
</organism>